<keyword evidence="1 8" id="KW-0597">Phosphoprotein</keyword>
<dbReference type="AlphaFoldDB" id="A0A254TFK6"/>
<evidence type="ECO:0000313" key="10">
    <source>
        <dbReference type="EMBL" id="OWW18448.1"/>
    </source>
</evidence>
<keyword evidence="4" id="KW-0902">Two-component regulatory system</keyword>
<gene>
    <name evidence="10" type="ORF">AYR66_00395</name>
</gene>
<keyword evidence="5" id="KW-0805">Transcription regulation</keyword>
<evidence type="ECO:0000256" key="7">
    <source>
        <dbReference type="ARBA" id="ARBA00023163"/>
    </source>
</evidence>
<dbReference type="EMBL" id="LSTO01000005">
    <property type="protein sequence ID" value="OWW18448.1"/>
    <property type="molecule type" value="Genomic_DNA"/>
</dbReference>
<dbReference type="Gene3D" id="3.40.50.2300">
    <property type="match status" value="1"/>
</dbReference>
<sequence length="364" mass="40545">MHSTTESRPKILIVDDNPQNRRLLEALLRAEGYITETAEDGMEAMKTVARHAPDLVLLDINMPGMDGYEVARSLKGASETAEIPIIMITADLDHGARLAALDVGVEDFLTKPFDRIELGLRVRNLLRLKAALQESRRRLSQLLIHRERAKEEERKSIALEVHDALGQNLLALRMDITRLHEWAKEHEPRIHGEAKTMLENVDASLHSVKSIINDLRPFQLELGLHAAVEWQLKAFERITPVKCQLEVRPGVSDNDLDDGQVLLLFRILQESLSNIARHANASRVDVEMVKENGTYVMCIRDNGVGFQRNAIKANSFGILGMVERVGALKGVFAIEPGESVGTVVTVSIPISESIQVASSRMLTP</sequence>
<dbReference type="InterPro" id="IPR011712">
    <property type="entry name" value="Sig_transdc_His_kin_sub3_dim/P"/>
</dbReference>
<dbReference type="Pfam" id="PF07730">
    <property type="entry name" value="HisKA_3"/>
    <property type="match status" value="1"/>
</dbReference>
<dbReference type="GO" id="GO:0003677">
    <property type="term" value="F:DNA binding"/>
    <property type="evidence" value="ECO:0007669"/>
    <property type="project" value="UniProtKB-KW"/>
</dbReference>
<organism evidence="10 11">
    <name type="scientific">Noviherbaspirillum denitrificans</name>
    <dbReference type="NCBI Taxonomy" id="1968433"/>
    <lineage>
        <taxon>Bacteria</taxon>
        <taxon>Pseudomonadati</taxon>
        <taxon>Pseudomonadota</taxon>
        <taxon>Betaproteobacteria</taxon>
        <taxon>Burkholderiales</taxon>
        <taxon>Oxalobacteraceae</taxon>
        <taxon>Noviherbaspirillum</taxon>
    </lineage>
</organism>
<dbReference type="GO" id="GO:0016020">
    <property type="term" value="C:membrane"/>
    <property type="evidence" value="ECO:0007669"/>
    <property type="project" value="InterPro"/>
</dbReference>
<dbReference type="GO" id="GO:0046983">
    <property type="term" value="F:protein dimerization activity"/>
    <property type="evidence" value="ECO:0007669"/>
    <property type="project" value="InterPro"/>
</dbReference>
<dbReference type="SUPFAM" id="SSF52172">
    <property type="entry name" value="CheY-like"/>
    <property type="match status" value="1"/>
</dbReference>
<reference evidence="10 11" key="1">
    <citation type="submission" date="2016-02" db="EMBL/GenBank/DDBJ databases">
        <authorList>
            <person name="Wen L."/>
            <person name="He K."/>
            <person name="Yang H."/>
        </authorList>
    </citation>
    <scope>NUCLEOTIDE SEQUENCE [LARGE SCALE GENOMIC DNA]</scope>
    <source>
        <strain evidence="10 11">TSA40</strain>
    </source>
</reference>
<evidence type="ECO:0000259" key="9">
    <source>
        <dbReference type="PROSITE" id="PS50110"/>
    </source>
</evidence>
<keyword evidence="2" id="KW-0808">Transferase</keyword>
<dbReference type="InterPro" id="IPR001789">
    <property type="entry name" value="Sig_transdc_resp-reg_receiver"/>
</dbReference>
<dbReference type="Gene3D" id="1.20.5.1930">
    <property type="match status" value="1"/>
</dbReference>
<dbReference type="Gene3D" id="3.30.565.10">
    <property type="entry name" value="Histidine kinase-like ATPase, C-terminal domain"/>
    <property type="match status" value="1"/>
</dbReference>
<comment type="caution">
    <text evidence="10">The sequence shown here is derived from an EMBL/GenBank/DDBJ whole genome shotgun (WGS) entry which is preliminary data.</text>
</comment>
<proteinExistence type="predicted"/>
<feature type="domain" description="Response regulatory" evidence="9">
    <location>
        <begin position="10"/>
        <end position="126"/>
    </location>
</feature>
<dbReference type="Pfam" id="PF00072">
    <property type="entry name" value="Response_reg"/>
    <property type="match status" value="1"/>
</dbReference>
<dbReference type="PANTHER" id="PTHR24421:SF59">
    <property type="entry name" value="OXYGEN SENSOR HISTIDINE KINASE NREB"/>
    <property type="match status" value="1"/>
</dbReference>
<keyword evidence="6" id="KW-0238">DNA-binding</keyword>
<dbReference type="CDD" id="cd16917">
    <property type="entry name" value="HATPase_UhpB-NarQ-NarX-like"/>
    <property type="match status" value="1"/>
</dbReference>
<dbReference type="FunFam" id="3.40.50.2300:FF:000001">
    <property type="entry name" value="DNA-binding response regulator PhoB"/>
    <property type="match status" value="1"/>
</dbReference>
<evidence type="ECO:0000256" key="3">
    <source>
        <dbReference type="ARBA" id="ARBA00022777"/>
    </source>
</evidence>
<dbReference type="Pfam" id="PF02518">
    <property type="entry name" value="HATPase_c"/>
    <property type="match status" value="1"/>
</dbReference>
<dbReference type="SMART" id="SM00387">
    <property type="entry name" value="HATPase_c"/>
    <property type="match status" value="1"/>
</dbReference>
<keyword evidence="3" id="KW-0418">Kinase</keyword>
<dbReference type="InterPro" id="IPR003594">
    <property type="entry name" value="HATPase_dom"/>
</dbReference>
<keyword evidence="11" id="KW-1185">Reference proteome</keyword>
<feature type="modified residue" description="4-aspartylphosphate" evidence="8">
    <location>
        <position position="59"/>
    </location>
</feature>
<evidence type="ECO:0000256" key="6">
    <source>
        <dbReference type="ARBA" id="ARBA00023125"/>
    </source>
</evidence>
<dbReference type="InterPro" id="IPR050482">
    <property type="entry name" value="Sensor_HK_TwoCompSys"/>
</dbReference>
<dbReference type="InterPro" id="IPR036890">
    <property type="entry name" value="HATPase_C_sf"/>
</dbReference>
<dbReference type="PANTHER" id="PTHR24421">
    <property type="entry name" value="NITRATE/NITRITE SENSOR PROTEIN NARX-RELATED"/>
    <property type="match status" value="1"/>
</dbReference>
<accession>A0A254TFK6</accession>
<evidence type="ECO:0000313" key="11">
    <source>
        <dbReference type="Proteomes" id="UP000197535"/>
    </source>
</evidence>
<dbReference type="SUPFAM" id="SSF55874">
    <property type="entry name" value="ATPase domain of HSP90 chaperone/DNA topoisomerase II/histidine kinase"/>
    <property type="match status" value="1"/>
</dbReference>
<protein>
    <recommendedName>
        <fullName evidence="9">Response regulatory domain-containing protein</fullName>
    </recommendedName>
</protein>
<evidence type="ECO:0000256" key="2">
    <source>
        <dbReference type="ARBA" id="ARBA00022679"/>
    </source>
</evidence>
<dbReference type="GO" id="GO:0000155">
    <property type="term" value="F:phosphorelay sensor kinase activity"/>
    <property type="evidence" value="ECO:0007669"/>
    <property type="project" value="InterPro"/>
</dbReference>
<evidence type="ECO:0000256" key="5">
    <source>
        <dbReference type="ARBA" id="ARBA00023015"/>
    </source>
</evidence>
<dbReference type="CDD" id="cd17551">
    <property type="entry name" value="REC_RpfG-like"/>
    <property type="match status" value="1"/>
</dbReference>
<dbReference type="Proteomes" id="UP000197535">
    <property type="component" value="Unassembled WGS sequence"/>
</dbReference>
<keyword evidence="7" id="KW-0804">Transcription</keyword>
<dbReference type="InterPro" id="IPR011006">
    <property type="entry name" value="CheY-like_superfamily"/>
</dbReference>
<name>A0A254TFK6_9BURK</name>
<evidence type="ECO:0000256" key="1">
    <source>
        <dbReference type="ARBA" id="ARBA00022553"/>
    </source>
</evidence>
<dbReference type="PROSITE" id="PS50110">
    <property type="entry name" value="RESPONSE_REGULATORY"/>
    <property type="match status" value="1"/>
</dbReference>
<dbReference type="SMART" id="SM00448">
    <property type="entry name" value="REC"/>
    <property type="match status" value="1"/>
</dbReference>
<evidence type="ECO:0000256" key="8">
    <source>
        <dbReference type="PROSITE-ProRule" id="PRU00169"/>
    </source>
</evidence>
<evidence type="ECO:0000256" key="4">
    <source>
        <dbReference type="ARBA" id="ARBA00023012"/>
    </source>
</evidence>